<feature type="non-terminal residue" evidence="2">
    <location>
        <position position="1"/>
    </location>
</feature>
<dbReference type="Proteomes" id="UP000279271">
    <property type="component" value="Unassembled WGS sequence"/>
</dbReference>
<protein>
    <submittedName>
        <fullName evidence="2">Uncharacterized protein</fullName>
    </submittedName>
</protein>
<name>A0A3M7KW18_AUXPR</name>
<reference evidence="3" key="1">
    <citation type="journal article" date="2018" name="Algal Res.">
        <title>Characterization of plant carbon substrate utilization by Auxenochlorella protothecoides.</title>
        <authorList>
            <person name="Vogler B.W."/>
            <person name="Starkenburg S.R."/>
            <person name="Sudasinghe N."/>
            <person name="Schambach J.Y."/>
            <person name="Rollin J.A."/>
            <person name="Pattathil S."/>
            <person name="Barry A.N."/>
        </authorList>
    </citation>
    <scope>NUCLEOTIDE SEQUENCE [LARGE SCALE GENOMIC DNA]</scope>
    <source>
        <strain evidence="3">UTEX 25</strain>
    </source>
</reference>
<dbReference type="Gene3D" id="3.30.70.1220">
    <property type="entry name" value="TFB5-like"/>
    <property type="match status" value="1"/>
</dbReference>
<dbReference type="EMBL" id="QOKY01000198">
    <property type="protein sequence ID" value="RMZ53326.1"/>
    <property type="molecule type" value="Genomic_DNA"/>
</dbReference>
<dbReference type="PANTHER" id="PTHR28309">
    <property type="entry name" value="REQUIRED FOR EXCISION 1-B DOMAIN-CONTAINING PROTEIN"/>
    <property type="match status" value="1"/>
</dbReference>
<evidence type="ECO:0000313" key="2">
    <source>
        <dbReference type="EMBL" id="RMZ53326.1"/>
    </source>
</evidence>
<gene>
    <name evidence="2" type="ORF">APUTEX25_004814</name>
</gene>
<feature type="region of interest" description="Disordered" evidence="1">
    <location>
        <begin position="213"/>
        <end position="244"/>
    </location>
</feature>
<dbReference type="Pfam" id="PF06331">
    <property type="entry name" value="Tfb5"/>
    <property type="match status" value="1"/>
</dbReference>
<accession>A0A3M7KW18</accession>
<dbReference type="GO" id="GO:0006289">
    <property type="term" value="P:nucleotide-excision repair"/>
    <property type="evidence" value="ECO:0007669"/>
    <property type="project" value="InterPro"/>
</dbReference>
<sequence length="244" mass="26722">DVPLKEYIRSLDDAASAAEKFIIAELDDQNLFVKVARAEFVEAKVKQFVNALHFTKPEQDRAAVYNDLKQAFLCFIKTRAEGPWRHAMAAAAPAFQALSDKIRSLIASCPAHAPLLSRLQDLERERLRMTLALYALQAPARLELFAWQQNDGSPLKAGQGCGCGSGDGHSRAAHQTQEPTEAEFRAAVRELTCGIEENTVAINDVLDEVRDIEDNDGSEDMSEARNGAPCDPSDAHTARTATQG</sequence>
<dbReference type="SUPFAM" id="SSF142897">
    <property type="entry name" value="TFB5-like"/>
    <property type="match status" value="1"/>
</dbReference>
<evidence type="ECO:0000313" key="3">
    <source>
        <dbReference type="Proteomes" id="UP000279271"/>
    </source>
</evidence>
<dbReference type="InterPro" id="IPR035935">
    <property type="entry name" value="TFB5-like_sf"/>
</dbReference>
<dbReference type="GO" id="GO:0000439">
    <property type="term" value="C:transcription factor TFIIH core complex"/>
    <property type="evidence" value="ECO:0007669"/>
    <property type="project" value="InterPro"/>
</dbReference>
<dbReference type="SMART" id="SM01395">
    <property type="entry name" value="Tbf5"/>
    <property type="match status" value="1"/>
</dbReference>
<comment type="caution">
    <text evidence="2">The sequence shown here is derived from an EMBL/GenBank/DDBJ whole genome shotgun (WGS) entry which is preliminary data.</text>
</comment>
<feature type="region of interest" description="Disordered" evidence="1">
    <location>
        <begin position="158"/>
        <end position="179"/>
    </location>
</feature>
<organism evidence="2 3">
    <name type="scientific">Auxenochlorella protothecoides</name>
    <name type="common">Green microalga</name>
    <name type="synonym">Chlorella protothecoides</name>
    <dbReference type="NCBI Taxonomy" id="3075"/>
    <lineage>
        <taxon>Eukaryota</taxon>
        <taxon>Viridiplantae</taxon>
        <taxon>Chlorophyta</taxon>
        <taxon>core chlorophytes</taxon>
        <taxon>Trebouxiophyceae</taxon>
        <taxon>Chlorellales</taxon>
        <taxon>Chlorellaceae</taxon>
        <taxon>Auxenochlorella</taxon>
    </lineage>
</organism>
<evidence type="ECO:0000256" key="1">
    <source>
        <dbReference type="SAM" id="MobiDB-lite"/>
    </source>
</evidence>
<proteinExistence type="predicted"/>
<dbReference type="InterPro" id="IPR039491">
    <property type="entry name" value="REX1-B"/>
</dbReference>
<dbReference type="PANTHER" id="PTHR28309:SF1">
    <property type="entry name" value="REQUIRED FOR EXCISION 1-B DOMAIN-CONTAINING PROTEIN"/>
    <property type="match status" value="1"/>
</dbReference>
<dbReference type="AlphaFoldDB" id="A0A3M7KW18"/>
<dbReference type="InterPro" id="IPR009400">
    <property type="entry name" value="TFIIH_TTDA/Tfb5"/>
</dbReference>
<dbReference type="GO" id="GO:0006367">
    <property type="term" value="P:transcription initiation at RNA polymerase II promoter"/>
    <property type="evidence" value="ECO:0007669"/>
    <property type="project" value="InterPro"/>
</dbReference>